<proteinExistence type="inferred from homology"/>
<evidence type="ECO:0000256" key="2">
    <source>
        <dbReference type="ARBA" id="ARBA00022505"/>
    </source>
</evidence>
<gene>
    <name evidence="7" type="ORF">BWR18_10415</name>
</gene>
<dbReference type="Proteomes" id="UP000186336">
    <property type="component" value="Chromosome"/>
</dbReference>
<evidence type="ECO:0000256" key="6">
    <source>
        <dbReference type="PIRSR" id="PIRSR004846-1"/>
    </source>
</evidence>
<dbReference type="AlphaFoldDB" id="A0A1P8N0G4"/>
<name>A0A1P8N0G4_9RHOB</name>
<dbReference type="GO" id="GO:0030288">
    <property type="term" value="C:outer membrane-bounded periplasmic space"/>
    <property type="evidence" value="ECO:0007669"/>
    <property type="project" value="TreeGrafter"/>
</dbReference>
<organism evidence="7 8">
    <name type="scientific">Tateyamaria omphalii</name>
    <dbReference type="NCBI Taxonomy" id="299262"/>
    <lineage>
        <taxon>Bacteria</taxon>
        <taxon>Pseudomonadati</taxon>
        <taxon>Pseudomonadota</taxon>
        <taxon>Alphaproteobacteria</taxon>
        <taxon>Rhodobacterales</taxon>
        <taxon>Roseobacteraceae</taxon>
        <taxon>Tateyamaria</taxon>
    </lineage>
</organism>
<evidence type="ECO:0000256" key="1">
    <source>
        <dbReference type="ARBA" id="ARBA00009175"/>
    </source>
</evidence>
<dbReference type="GO" id="GO:0030973">
    <property type="term" value="F:molybdate ion binding"/>
    <property type="evidence" value="ECO:0007669"/>
    <property type="project" value="TreeGrafter"/>
</dbReference>
<reference evidence="7 8" key="1">
    <citation type="submission" date="2017-01" db="EMBL/GenBank/DDBJ databases">
        <title>Complete genome of Tateyamaria omphalii DOK1-4 isolated from seawater in Dokdo.</title>
        <authorList>
            <person name="Kim J.H."/>
            <person name="Chi W.-J."/>
        </authorList>
    </citation>
    <scope>NUCLEOTIDE SEQUENCE [LARGE SCALE GENOMIC DNA]</scope>
    <source>
        <strain evidence="7 8">DOK1-4</strain>
    </source>
</reference>
<protein>
    <submittedName>
        <fullName evidence="7">Molybdate ABC transporter substrate-binding protein</fullName>
    </submittedName>
</protein>
<dbReference type="Gene3D" id="3.40.190.10">
    <property type="entry name" value="Periplasmic binding protein-like II"/>
    <property type="match status" value="2"/>
</dbReference>
<comment type="subunit">
    <text evidence="5">The complex is composed of two ATP-binding proteins (ModC), two transmembrane proteins (ModB) and a solute-binding protein (ModA).</text>
</comment>
<evidence type="ECO:0000256" key="4">
    <source>
        <dbReference type="ARBA" id="ARBA00022729"/>
    </source>
</evidence>
<feature type="binding site" evidence="6">
    <location>
        <position position="169"/>
    </location>
    <ligand>
        <name>molybdate</name>
        <dbReference type="ChEBI" id="CHEBI:36264"/>
    </ligand>
</feature>
<evidence type="ECO:0000313" key="8">
    <source>
        <dbReference type="Proteomes" id="UP000186336"/>
    </source>
</evidence>
<keyword evidence="3 6" id="KW-0479">Metal-binding</keyword>
<dbReference type="Pfam" id="PF13531">
    <property type="entry name" value="SBP_bac_11"/>
    <property type="match status" value="1"/>
</dbReference>
<dbReference type="GO" id="GO:0015689">
    <property type="term" value="P:molybdate ion transport"/>
    <property type="evidence" value="ECO:0007669"/>
    <property type="project" value="InterPro"/>
</dbReference>
<keyword evidence="8" id="KW-1185">Reference proteome</keyword>
<dbReference type="FunFam" id="3.40.190.10:FF:000035">
    <property type="entry name" value="Molybdate ABC transporter substrate-binding protein"/>
    <property type="match status" value="1"/>
</dbReference>
<keyword evidence="4" id="KW-0732">Signal</keyword>
<dbReference type="KEGG" id="tom:BWR18_10415"/>
<dbReference type="InterPro" id="IPR005950">
    <property type="entry name" value="ModA"/>
</dbReference>
<evidence type="ECO:0000256" key="5">
    <source>
        <dbReference type="ARBA" id="ARBA00062515"/>
    </source>
</evidence>
<dbReference type="PIRSF" id="PIRSF004846">
    <property type="entry name" value="ModA"/>
    <property type="match status" value="1"/>
</dbReference>
<dbReference type="InterPro" id="IPR050682">
    <property type="entry name" value="ModA/WtpA"/>
</dbReference>
<dbReference type="STRING" id="299262.BWR18_10415"/>
<dbReference type="OrthoDB" id="9785015at2"/>
<dbReference type="NCBIfam" id="TIGR01256">
    <property type="entry name" value="modA"/>
    <property type="match status" value="1"/>
</dbReference>
<feature type="binding site" evidence="6">
    <location>
        <position position="18"/>
    </location>
    <ligand>
        <name>molybdate</name>
        <dbReference type="ChEBI" id="CHEBI:36264"/>
    </ligand>
</feature>
<evidence type="ECO:0000313" key="7">
    <source>
        <dbReference type="EMBL" id="APX13814.1"/>
    </source>
</evidence>
<keyword evidence="2 6" id="KW-0500">Molybdenum</keyword>
<comment type="similarity">
    <text evidence="1">Belongs to the bacterial solute-binding protein ModA family.</text>
</comment>
<accession>A0A1P8N0G4</accession>
<dbReference type="PANTHER" id="PTHR30632:SF17">
    <property type="entry name" value="MOLYBDATE-BINDING PROTEIN MODA"/>
    <property type="match status" value="1"/>
</dbReference>
<sequence length="226" mass="23034">MAAPGAQAEPLRVFAAASLQGPLDAVAATWDGPVVISYGGSGAMARQISQGAPADAVILANADWSDWLLDRGIGTAPPRPLLSNGLVVVGPAGALPLPDVSADALLARLDGGRLAMGQHMSVPAGIYARAWLGEIGAWDTLQPHLAETENVRAALALVARGEVPLGIVYASDAVASSEVTVLFDVPTDAHPAILYPGLALTPEGAAFLDHVAAQIDRFVAAGFRAP</sequence>
<feature type="binding site" evidence="6">
    <location>
        <position position="41"/>
    </location>
    <ligand>
        <name>molybdate</name>
        <dbReference type="ChEBI" id="CHEBI:36264"/>
    </ligand>
</feature>
<feature type="binding site" evidence="6">
    <location>
        <position position="151"/>
    </location>
    <ligand>
        <name>molybdate</name>
        <dbReference type="ChEBI" id="CHEBI:36264"/>
    </ligand>
</feature>
<dbReference type="EMBL" id="CP019312">
    <property type="protein sequence ID" value="APX13814.1"/>
    <property type="molecule type" value="Genomic_DNA"/>
</dbReference>
<dbReference type="GO" id="GO:1901359">
    <property type="term" value="F:tungstate binding"/>
    <property type="evidence" value="ECO:0007669"/>
    <property type="project" value="UniProtKB-ARBA"/>
</dbReference>
<dbReference type="GO" id="GO:0046872">
    <property type="term" value="F:metal ion binding"/>
    <property type="evidence" value="ECO:0007669"/>
    <property type="project" value="UniProtKB-KW"/>
</dbReference>
<evidence type="ECO:0000256" key="3">
    <source>
        <dbReference type="ARBA" id="ARBA00022723"/>
    </source>
</evidence>
<dbReference type="PANTHER" id="PTHR30632">
    <property type="entry name" value="MOLYBDATE-BINDING PERIPLASMIC PROTEIN"/>
    <property type="match status" value="1"/>
</dbReference>
<dbReference type="SUPFAM" id="SSF53850">
    <property type="entry name" value="Periplasmic binding protein-like II"/>
    <property type="match status" value="1"/>
</dbReference>
<feature type="binding site" evidence="6">
    <location>
        <position position="124"/>
    </location>
    <ligand>
        <name>molybdate</name>
        <dbReference type="ChEBI" id="CHEBI:36264"/>
    </ligand>
</feature>